<feature type="region of interest" description="Disordered" evidence="1">
    <location>
        <begin position="245"/>
        <end position="266"/>
    </location>
</feature>
<dbReference type="InterPro" id="IPR036383">
    <property type="entry name" value="TSP1_rpt_sf"/>
</dbReference>
<name>A0A1I8ET60_WUCBA</name>
<proteinExistence type="predicted"/>
<organism evidence="2">
    <name type="scientific">Wuchereria bancrofti</name>
    <dbReference type="NCBI Taxonomy" id="6293"/>
    <lineage>
        <taxon>Eukaryota</taxon>
        <taxon>Metazoa</taxon>
        <taxon>Ecdysozoa</taxon>
        <taxon>Nematoda</taxon>
        <taxon>Chromadorea</taxon>
        <taxon>Rhabditida</taxon>
        <taxon>Spirurina</taxon>
        <taxon>Spiruromorpha</taxon>
        <taxon>Filarioidea</taxon>
        <taxon>Onchocercidae</taxon>
        <taxon>Wuchereria</taxon>
    </lineage>
</organism>
<evidence type="ECO:0000256" key="1">
    <source>
        <dbReference type="SAM" id="MobiDB-lite"/>
    </source>
</evidence>
<feature type="region of interest" description="Disordered" evidence="1">
    <location>
        <begin position="204"/>
        <end position="225"/>
    </location>
</feature>
<sequence length="494" mass="55950">FGNEVTKYPFNYRTGKLNQFVGFATPHLPPPTNGPYIYGSVWASWSAWSFCVNKVRVRVRACNTVRGFSCLGKKQEFMECDLDYTQPTMYESDYTAIDPWEEDRKEAMKQLYSHKYSSDQSQKMNSDENKMKFISRESEIRRRERVKVTTKEAHNDYQSMTQEGVLNDKQTTSTLATTRNFNTNTRTIGQSLSSSLSAAKITTDIPLSSNNNNNYQQQQQQQHLSESIDQIPVLASMKQSSVASESSLAQSIHRPPQISHFSHGSKLSEFDKNERSVLFTATERILIDEHENQPISSIDNDEMNTAIPSKVLVWMPPGITTWISHETTNTLRHDNEFADDKLQFAFPESSMLRLKSLKIHSNPVNVKPKIPIHGISLKKFDQIGEEQQALSSFDILPEHIITDNSNLKYAPRKVSDALASTSKTYVVDQSSKILQNGNFHQASDNDRAAADKALDLLLNAMSSDDDDDENSNDNINQPTKKSLPNKVTSYPVIK</sequence>
<feature type="compositionally biased region" description="Low complexity" evidence="1">
    <location>
        <begin position="210"/>
        <end position="222"/>
    </location>
</feature>
<accession>A0A1I8ET60</accession>
<feature type="compositionally biased region" description="Polar residues" evidence="1">
    <location>
        <begin position="475"/>
        <end position="488"/>
    </location>
</feature>
<reference evidence="2" key="1">
    <citation type="submission" date="2016-11" db="UniProtKB">
        <authorList>
            <consortium name="WormBaseParasite"/>
        </authorList>
    </citation>
    <scope>IDENTIFICATION</scope>
    <source>
        <strain evidence="2">pt0022</strain>
    </source>
</reference>
<dbReference type="WBParaSite" id="maker-PairedContig_4415-snap-gene-0.3-mRNA-1">
    <property type="protein sequence ID" value="maker-PairedContig_4415-snap-gene-0.3-mRNA-1"/>
    <property type="gene ID" value="maker-PairedContig_4415-snap-gene-0.3"/>
</dbReference>
<dbReference type="SUPFAM" id="SSF82895">
    <property type="entry name" value="TSP-1 type 1 repeat"/>
    <property type="match status" value="1"/>
</dbReference>
<dbReference type="InterPro" id="IPR000884">
    <property type="entry name" value="TSP1_rpt"/>
</dbReference>
<protein>
    <submittedName>
        <fullName evidence="2">Uncharacterized protein</fullName>
    </submittedName>
</protein>
<evidence type="ECO:0000313" key="2">
    <source>
        <dbReference type="WBParaSite" id="maker-PairedContig_4415-snap-gene-0.3-mRNA-1"/>
    </source>
</evidence>
<dbReference type="PROSITE" id="PS50092">
    <property type="entry name" value="TSP1"/>
    <property type="match status" value="1"/>
</dbReference>
<feature type="region of interest" description="Disordered" evidence="1">
    <location>
        <begin position="460"/>
        <end position="494"/>
    </location>
</feature>
<dbReference type="AlphaFoldDB" id="A0A1I8ET60"/>